<evidence type="ECO:0000313" key="2">
    <source>
        <dbReference type="Proteomes" id="UP000244450"/>
    </source>
</evidence>
<dbReference type="EMBL" id="QCYK01000003">
    <property type="protein sequence ID" value="PUZ22582.1"/>
    <property type="molecule type" value="Genomic_DNA"/>
</dbReference>
<protein>
    <submittedName>
        <fullName evidence="1">Uncharacterized protein</fullName>
    </submittedName>
</protein>
<reference evidence="1 2" key="1">
    <citation type="submission" date="2018-04" db="EMBL/GenBank/DDBJ databases">
        <title>Chitinophaga fuyangensis sp. nov., isolated from soil in a chemical factory.</title>
        <authorList>
            <person name="Chen K."/>
        </authorList>
    </citation>
    <scope>NUCLEOTIDE SEQUENCE [LARGE SCALE GENOMIC DNA]</scope>
    <source>
        <strain evidence="1 2">LY-1</strain>
    </source>
</reference>
<dbReference type="RefSeq" id="WP_108688328.1">
    <property type="nucleotide sequence ID" value="NZ_QCYK01000003.1"/>
</dbReference>
<sequence>MNENTITLINQKVKEFTFLNFSIFEYHHNEFVIAISSDFTYYHLFEIRFKNVFSVICNTLWSVDTQKDVIKVLDFTEAYDLNVKYGVEVGYSIFQLMNEDELKLYIIAEHVEFTEHIVKYFNDVI</sequence>
<keyword evidence="2" id="KW-1185">Reference proteome</keyword>
<accession>A0A2T7BBW7</accession>
<gene>
    <name evidence="1" type="ORF">DCC81_19275</name>
</gene>
<evidence type="ECO:0000313" key="1">
    <source>
        <dbReference type="EMBL" id="PUZ22582.1"/>
    </source>
</evidence>
<dbReference type="OrthoDB" id="2083326at2"/>
<name>A0A2T7BBW7_9BACT</name>
<dbReference type="AlphaFoldDB" id="A0A2T7BBW7"/>
<proteinExistence type="predicted"/>
<organism evidence="1 2">
    <name type="scientific">Chitinophaga parva</name>
    <dbReference type="NCBI Taxonomy" id="2169414"/>
    <lineage>
        <taxon>Bacteria</taxon>
        <taxon>Pseudomonadati</taxon>
        <taxon>Bacteroidota</taxon>
        <taxon>Chitinophagia</taxon>
        <taxon>Chitinophagales</taxon>
        <taxon>Chitinophagaceae</taxon>
        <taxon>Chitinophaga</taxon>
    </lineage>
</organism>
<comment type="caution">
    <text evidence="1">The sequence shown here is derived from an EMBL/GenBank/DDBJ whole genome shotgun (WGS) entry which is preliminary data.</text>
</comment>
<dbReference type="Proteomes" id="UP000244450">
    <property type="component" value="Unassembled WGS sequence"/>
</dbReference>